<organism evidence="1 2">
    <name type="scientific">Streptomyces boncukensis</name>
    <dbReference type="NCBI Taxonomy" id="2711219"/>
    <lineage>
        <taxon>Bacteria</taxon>
        <taxon>Bacillati</taxon>
        <taxon>Actinomycetota</taxon>
        <taxon>Actinomycetes</taxon>
        <taxon>Kitasatosporales</taxon>
        <taxon>Streptomycetaceae</taxon>
        <taxon>Streptomyces</taxon>
    </lineage>
</organism>
<sequence length="180" mass="19172">MLLIGGRAGVGKTTVGWEISARLRAAEVSHAVLEGDFLGLVHPAPKGDPRRLEIIESNLPAVWANFARFGYRRLIYTSTVSVLPEATGMFERAMGAGVRFVRVLLTASDATTGERLAGRELGSELDRSLKGSARKARLLDEAAAPADTVRVATDGRHVVDIAHEVVAATGWIVQDATGPC</sequence>
<evidence type="ECO:0000313" key="1">
    <source>
        <dbReference type="EMBL" id="NGO72372.1"/>
    </source>
</evidence>
<reference evidence="1 2" key="1">
    <citation type="submission" date="2020-02" db="EMBL/GenBank/DDBJ databases">
        <title>Whole-genome analyses of novel actinobacteria.</title>
        <authorList>
            <person name="Sahin N."/>
            <person name="Tatar D."/>
        </authorList>
    </citation>
    <scope>NUCLEOTIDE SEQUENCE [LARGE SCALE GENOMIC DNA]</scope>
    <source>
        <strain evidence="1 2">SB3404</strain>
    </source>
</reference>
<evidence type="ECO:0008006" key="3">
    <source>
        <dbReference type="Google" id="ProtNLM"/>
    </source>
</evidence>
<dbReference type="Gene3D" id="3.40.50.300">
    <property type="entry name" value="P-loop containing nucleotide triphosphate hydrolases"/>
    <property type="match status" value="1"/>
</dbReference>
<comment type="caution">
    <text evidence="1">The sequence shown here is derived from an EMBL/GenBank/DDBJ whole genome shotgun (WGS) entry which is preliminary data.</text>
</comment>
<gene>
    <name evidence="1" type="ORF">G5C65_29275</name>
</gene>
<proteinExistence type="predicted"/>
<name>A0A6G4X5G2_9ACTN</name>
<dbReference type="SUPFAM" id="SSF52540">
    <property type="entry name" value="P-loop containing nucleoside triphosphate hydrolases"/>
    <property type="match status" value="1"/>
</dbReference>
<dbReference type="Proteomes" id="UP000477722">
    <property type="component" value="Unassembled WGS sequence"/>
</dbReference>
<dbReference type="InterPro" id="IPR027417">
    <property type="entry name" value="P-loop_NTPase"/>
</dbReference>
<dbReference type="AlphaFoldDB" id="A0A6G4X5G2"/>
<keyword evidence="2" id="KW-1185">Reference proteome</keyword>
<dbReference type="EMBL" id="JAAKZZ010000448">
    <property type="protein sequence ID" value="NGO72372.1"/>
    <property type="molecule type" value="Genomic_DNA"/>
</dbReference>
<evidence type="ECO:0000313" key="2">
    <source>
        <dbReference type="Proteomes" id="UP000477722"/>
    </source>
</evidence>
<protein>
    <recommendedName>
        <fullName evidence="3">UDP-N-acetylglucosamine kinase</fullName>
    </recommendedName>
</protein>
<accession>A0A6G4X5G2</accession>